<proteinExistence type="predicted"/>
<name>A0AAV2KH85_KNICA</name>
<reference evidence="1 2" key="1">
    <citation type="submission" date="2024-04" db="EMBL/GenBank/DDBJ databases">
        <authorList>
            <person name="Waldvogel A.-M."/>
            <person name="Schoenle A."/>
        </authorList>
    </citation>
    <scope>NUCLEOTIDE SEQUENCE [LARGE SCALE GENOMIC DNA]</scope>
</reference>
<keyword evidence="2" id="KW-1185">Reference proteome</keyword>
<dbReference type="EMBL" id="OZ035840">
    <property type="protein sequence ID" value="CAL1587918.1"/>
    <property type="molecule type" value="Genomic_DNA"/>
</dbReference>
<evidence type="ECO:0000313" key="1">
    <source>
        <dbReference type="EMBL" id="CAL1587918.1"/>
    </source>
</evidence>
<dbReference type="AlphaFoldDB" id="A0AAV2KH85"/>
<accession>A0AAV2KH85</accession>
<evidence type="ECO:0000313" key="2">
    <source>
        <dbReference type="Proteomes" id="UP001497482"/>
    </source>
</evidence>
<sequence>MMCYNPKLTPLINLRLSHEFKKASWLLQRHWDLFYFYSRGLIHSCALLSTAAVTTFGLTGGQRWGAVRRAFRPLHSGLLEHVLKIINSTNELKTLAPMGSKAGFPLSDSV</sequence>
<dbReference type="Proteomes" id="UP001497482">
    <property type="component" value="Chromosome 18"/>
</dbReference>
<organism evidence="1 2">
    <name type="scientific">Knipowitschia caucasica</name>
    <name type="common">Caucasian dwarf goby</name>
    <name type="synonym">Pomatoschistus caucasicus</name>
    <dbReference type="NCBI Taxonomy" id="637954"/>
    <lineage>
        <taxon>Eukaryota</taxon>
        <taxon>Metazoa</taxon>
        <taxon>Chordata</taxon>
        <taxon>Craniata</taxon>
        <taxon>Vertebrata</taxon>
        <taxon>Euteleostomi</taxon>
        <taxon>Actinopterygii</taxon>
        <taxon>Neopterygii</taxon>
        <taxon>Teleostei</taxon>
        <taxon>Neoteleostei</taxon>
        <taxon>Acanthomorphata</taxon>
        <taxon>Gobiaria</taxon>
        <taxon>Gobiiformes</taxon>
        <taxon>Gobioidei</taxon>
        <taxon>Gobiidae</taxon>
        <taxon>Gobiinae</taxon>
        <taxon>Knipowitschia</taxon>
    </lineage>
</organism>
<gene>
    <name evidence="1" type="ORF">KC01_LOCUS17817</name>
</gene>
<protein>
    <submittedName>
        <fullName evidence="1">Uncharacterized protein</fullName>
    </submittedName>
</protein>